<keyword evidence="3" id="KW-1185">Reference proteome</keyword>
<dbReference type="AlphaFoldDB" id="A0A940MP33"/>
<comment type="caution">
    <text evidence="2">The sequence shown here is derived from an EMBL/GenBank/DDBJ whole genome shotgun (WGS) entry which is preliminary data.</text>
</comment>
<protein>
    <submittedName>
        <fullName evidence="2">Uncharacterized protein</fullName>
    </submittedName>
</protein>
<reference evidence="2" key="1">
    <citation type="submission" date="2021-03" db="EMBL/GenBank/DDBJ databases">
        <title>Sagittula salina sp. nov. strain M10.9X isolated from the marine waste.</title>
        <authorList>
            <person name="Satari L."/>
            <person name="Molina-Menor E."/>
            <person name="Vidal-Verdu A."/>
            <person name="Pascual J."/>
            <person name="Pereto J."/>
            <person name="Porcar M."/>
        </authorList>
    </citation>
    <scope>NUCLEOTIDE SEQUENCE</scope>
    <source>
        <strain evidence="2">M10.9X</strain>
    </source>
</reference>
<dbReference type="SUPFAM" id="SSF52833">
    <property type="entry name" value="Thioredoxin-like"/>
    <property type="match status" value="1"/>
</dbReference>
<gene>
    <name evidence="2" type="ORF">J5474_10195</name>
</gene>
<evidence type="ECO:0000313" key="2">
    <source>
        <dbReference type="EMBL" id="MBP0482859.1"/>
    </source>
</evidence>
<organism evidence="2 3">
    <name type="scientific">Sagittula salina</name>
    <dbReference type="NCBI Taxonomy" id="2820268"/>
    <lineage>
        <taxon>Bacteria</taxon>
        <taxon>Pseudomonadati</taxon>
        <taxon>Pseudomonadota</taxon>
        <taxon>Alphaproteobacteria</taxon>
        <taxon>Rhodobacterales</taxon>
        <taxon>Roseobacteraceae</taxon>
        <taxon>Sagittula</taxon>
    </lineage>
</organism>
<keyword evidence="1" id="KW-0732">Signal</keyword>
<name>A0A940MP33_9RHOB</name>
<sequence length="150" mass="16116">MIRSRSLFPALLLAAPVFVSALASGAAAQFAPTAEERLRALTAPPQVDIYGEEKNADRARIAAEADWLFGDGAAIVLFTGPDCPDCAAAEASVRTLTKDMGLTAKVIPLDDESRPVFERLGFDVVPSYVLPQMLIRGAMPAIVLRNYLLR</sequence>
<dbReference type="Proteomes" id="UP000675940">
    <property type="component" value="Unassembled WGS sequence"/>
</dbReference>
<accession>A0A940MP33</accession>
<dbReference type="EMBL" id="JAGISH010000005">
    <property type="protein sequence ID" value="MBP0482859.1"/>
    <property type="molecule type" value="Genomic_DNA"/>
</dbReference>
<feature type="signal peptide" evidence="1">
    <location>
        <begin position="1"/>
        <end position="21"/>
    </location>
</feature>
<dbReference type="RefSeq" id="WP_209360809.1">
    <property type="nucleotide sequence ID" value="NZ_JAGISH010000005.1"/>
</dbReference>
<feature type="chain" id="PRO_5037957577" evidence="1">
    <location>
        <begin position="22"/>
        <end position="150"/>
    </location>
</feature>
<evidence type="ECO:0000256" key="1">
    <source>
        <dbReference type="SAM" id="SignalP"/>
    </source>
</evidence>
<proteinExistence type="predicted"/>
<dbReference type="InterPro" id="IPR036249">
    <property type="entry name" value="Thioredoxin-like_sf"/>
</dbReference>
<evidence type="ECO:0000313" key="3">
    <source>
        <dbReference type="Proteomes" id="UP000675940"/>
    </source>
</evidence>